<dbReference type="Proteomes" id="UP000319342">
    <property type="component" value="Chromosome"/>
</dbReference>
<dbReference type="Pfam" id="PF11028">
    <property type="entry name" value="TMEM260-like"/>
    <property type="match status" value="1"/>
</dbReference>
<feature type="transmembrane region" description="Helical" evidence="1">
    <location>
        <begin position="323"/>
        <end position="341"/>
    </location>
</feature>
<keyword evidence="1" id="KW-1133">Transmembrane helix</keyword>
<feature type="transmembrane region" description="Helical" evidence="1">
    <location>
        <begin position="353"/>
        <end position="374"/>
    </location>
</feature>
<organism evidence="2 3">
    <name type="scientific">Rohdeia mirabilis</name>
    <dbReference type="NCBI Taxonomy" id="2528008"/>
    <lineage>
        <taxon>Bacteria</taxon>
        <taxon>Pseudomonadati</taxon>
        <taxon>Planctomycetota</taxon>
        <taxon>Planctomycetia</taxon>
        <taxon>Planctomycetia incertae sedis</taxon>
        <taxon>Rohdeia</taxon>
    </lineage>
</organism>
<feature type="transmembrane region" description="Helical" evidence="1">
    <location>
        <begin position="112"/>
        <end position="133"/>
    </location>
</feature>
<accession>A0A518CZG2</accession>
<evidence type="ECO:0000313" key="2">
    <source>
        <dbReference type="EMBL" id="QDU84619.1"/>
    </source>
</evidence>
<keyword evidence="1" id="KW-0472">Membrane</keyword>
<sequence>MCPIVSKGTVNAAVSERRGRARALGLGLLAVAATLAYRVFSTTALDEDGPGLVRDVTLHTDSLFSYYHVAYGAFGRLVARGLDGHVLSALLWTSAGAAGLCIALFARAALHVGGVVRCVLATTALFASAGLWTQATRVEVHAMQAVGAAALLVAATRHVGTVNVRGAVLLALAAALALPCHSSNLLLLPGVWWIAARRGDRELTVPLRNAVLAAAALATGAAVGWWINSLSTMSGESGPTGNVRYLVEHYFTGFSTAHLSNELLIPWGVALVVTAALVLRTLVQRLRESDGRPTARLFLPFFAAALPGLAFFLVYGIPTSGGYFVSPVVFLLAGAAAIGPDPRGAALVPVERVRVAALALGIAAAGAFGVHAVLTAPARLANEAIGDARFDAVRALAPAGGILVGAHLDLQLINGRDPRFTHSEVAEALTPAILGGAPPERFARRFARLGTEIGASGTTIVIDRGWMDLAAQYPPFTAYMQAIEAAIGETYALEPAQWNGHPYLVGRPRTGVAKPPGAEDEVGGD</sequence>
<feature type="transmembrane region" description="Helical" evidence="1">
    <location>
        <begin position="295"/>
        <end position="317"/>
    </location>
</feature>
<feature type="transmembrane region" description="Helical" evidence="1">
    <location>
        <begin position="86"/>
        <end position="106"/>
    </location>
</feature>
<feature type="transmembrane region" description="Helical" evidence="1">
    <location>
        <begin position="264"/>
        <end position="283"/>
    </location>
</feature>
<name>A0A518CZG2_9BACT</name>
<dbReference type="InterPro" id="IPR021280">
    <property type="entry name" value="TMEM260-like"/>
</dbReference>
<feature type="transmembrane region" description="Helical" evidence="1">
    <location>
        <begin position="166"/>
        <end position="195"/>
    </location>
</feature>
<dbReference type="EMBL" id="CP036290">
    <property type="protein sequence ID" value="QDU84619.1"/>
    <property type="molecule type" value="Genomic_DNA"/>
</dbReference>
<reference evidence="2 3" key="1">
    <citation type="submission" date="2019-02" db="EMBL/GenBank/DDBJ databases">
        <title>Deep-cultivation of Planctomycetes and their phenomic and genomic characterization uncovers novel biology.</title>
        <authorList>
            <person name="Wiegand S."/>
            <person name="Jogler M."/>
            <person name="Boedeker C."/>
            <person name="Pinto D."/>
            <person name="Vollmers J."/>
            <person name="Rivas-Marin E."/>
            <person name="Kohn T."/>
            <person name="Peeters S.H."/>
            <person name="Heuer A."/>
            <person name="Rast P."/>
            <person name="Oberbeckmann S."/>
            <person name="Bunk B."/>
            <person name="Jeske O."/>
            <person name="Meyerdierks A."/>
            <person name="Storesund J.E."/>
            <person name="Kallscheuer N."/>
            <person name="Luecker S."/>
            <person name="Lage O.M."/>
            <person name="Pohl T."/>
            <person name="Merkel B.J."/>
            <person name="Hornburger P."/>
            <person name="Mueller R.-W."/>
            <person name="Bruemmer F."/>
            <person name="Labrenz M."/>
            <person name="Spormann A.M."/>
            <person name="Op den Camp H."/>
            <person name="Overmann J."/>
            <person name="Amann R."/>
            <person name="Jetten M.S.M."/>
            <person name="Mascher T."/>
            <person name="Medema M.H."/>
            <person name="Devos D.P."/>
            <person name="Kaster A.-K."/>
            <person name="Ovreas L."/>
            <person name="Rohde M."/>
            <person name="Galperin M.Y."/>
            <person name="Jogler C."/>
        </authorList>
    </citation>
    <scope>NUCLEOTIDE SEQUENCE [LARGE SCALE GENOMIC DNA]</scope>
    <source>
        <strain evidence="2 3">Pla163</strain>
    </source>
</reference>
<dbReference type="AlphaFoldDB" id="A0A518CZG2"/>
<feature type="transmembrane region" description="Helical" evidence="1">
    <location>
        <begin position="207"/>
        <end position="227"/>
    </location>
</feature>
<keyword evidence="3" id="KW-1185">Reference proteome</keyword>
<evidence type="ECO:0000313" key="3">
    <source>
        <dbReference type="Proteomes" id="UP000319342"/>
    </source>
</evidence>
<protein>
    <submittedName>
        <fullName evidence="2">Uncharacterized protein</fullName>
    </submittedName>
</protein>
<keyword evidence="1" id="KW-0812">Transmembrane</keyword>
<evidence type="ECO:0000256" key="1">
    <source>
        <dbReference type="SAM" id="Phobius"/>
    </source>
</evidence>
<gene>
    <name evidence="2" type="ORF">Pla163_17300</name>
</gene>
<proteinExistence type="predicted"/>
<feature type="transmembrane region" description="Helical" evidence="1">
    <location>
        <begin position="21"/>
        <end position="40"/>
    </location>
</feature>